<dbReference type="Pfam" id="PF00078">
    <property type="entry name" value="RVT_1"/>
    <property type="match status" value="1"/>
</dbReference>
<reference evidence="2" key="1">
    <citation type="submission" date="2022-03" db="EMBL/GenBank/DDBJ databases">
        <title>Draft genome sequence of Aduncisulcus paluster, a free-living microaerophilic Fornicata.</title>
        <authorList>
            <person name="Yuyama I."/>
            <person name="Kume K."/>
            <person name="Tamura T."/>
            <person name="Inagaki Y."/>
            <person name="Hashimoto T."/>
        </authorList>
    </citation>
    <scope>NUCLEOTIDE SEQUENCE</scope>
    <source>
        <strain evidence="2">NY0171</strain>
    </source>
</reference>
<comment type="caution">
    <text evidence="2">The sequence shown here is derived from an EMBL/GenBank/DDBJ whole genome shotgun (WGS) entry which is preliminary data.</text>
</comment>
<accession>A0ABQ5KD19</accession>
<dbReference type="Proteomes" id="UP001057375">
    <property type="component" value="Unassembled WGS sequence"/>
</dbReference>
<dbReference type="InterPro" id="IPR043502">
    <property type="entry name" value="DNA/RNA_pol_sf"/>
</dbReference>
<keyword evidence="3" id="KW-1185">Reference proteome</keyword>
<dbReference type="Gene3D" id="3.30.70.270">
    <property type="match status" value="1"/>
</dbReference>
<gene>
    <name evidence="2" type="ORF">ADUPG1_005501</name>
</gene>
<name>A0ABQ5KD19_9EUKA</name>
<protein>
    <submittedName>
        <fullName evidence="2">Transposon Ty3-G Gag-Pol polyprotein</fullName>
    </submittedName>
</protein>
<proteinExistence type="predicted"/>
<sequence>FSKLPVDGSKLPEFEIKLNDDKELPIYHKPRRCSPAVREETNRQVEQLLKDEFIKPSTSPWAFPVVMVPKRDGTKRMCIDYVKLNEVTTPIRHPLPKMDETLDQLAGATIFGSMDLRNGFFQIKMSPESMKYTSFVTYNGQFEWKRMPFGLRNA</sequence>
<evidence type="ECO:0000259" key="1">
    <source>
        <dbReference type="Pfam" id="PF00078"/>
    </source>
</evidence>
<dbReference type="PANTHER" id="PTHR24559">
    <property type="entry name" value="TRANSPOSON TY3-I GAG-POL POLYPROTEIN"/>
    <property type="match status" value="1"/>
</dbReference>
<dbReference type="PANTHER" id="PTHR24559:SF444">
    <property type="entry name" value="REVERSE TRANSCRIPTASE DOMAIN-CONTAINING PROTEIN"/>
    <property type="match status" value="1"/>
</dbReference>
<evidence type="ECO:0000313" key="3">
    <source>
        <dbReference type="Proteomes" id="UP001057375"/>
    </source>
</evidence>
<dbReference type="InterPro" id="IPR043128">
    <property type="entry name" value="Rev_trsase/Diguanyl_cyclase"/>
</dbReference>
<feature type="non-terminal residue" evidence="2">
    <location>
        <position position="154"/>
    </location>
</feature>
<dbReference type="InterPro" id="IPR053134">
    <property type="entry name" value="RNA-dir_DNA_polymerase"/>
</dbReference>
<organism evidence="2 3">
    <name type="scientific">Aduncisulcus paluster</name>
    <dbReference type="NCBI Taxonomy" id="2918883"/>
    <lineage>
        <taxon>Eukaryota</taxon>
        <taxon>Metamonada</taxon>
        <taxon>Carpediemonas-like organisms</taxon>
        <taxon>Aduncisulcus</taxon>
    </lineage>
</organism>
<feature type="non-terminal residue" evidence="2">
    <location>
        <position position="1"/>
    </location>
</feature>
<dbReference type="Gene3D" id="3.10.10.10">
    <property type="entry name" value="HIV Type 1 Reverse Transcriptase, subunit A, domain 1"/>
    <property type="match status" value="1"/>
</dbReference>
<dbReference type="InterPro" id="IPR000477">
    <property type="entry name" value="RT_dom"/>
</dbReference>
<dbReference type="CDD" id="cd01647">
    <property type="entry name" value="RT_LTR"/>
    <property type="match status" value="1"/>
</dbReference>
<dbReference type="EMBL" id="BQXS01008794">
    <property type="protein sequence ID" value="GKT30440.1"/>
    <property type="molecule type" value="Genomic_DNA"/>
</dbReference>
<feature type="domain" description="Reverse transcriptase" evidence="1">
    <location>
        <begin position="68"/>
        <end position="154"/>
    </location>
</feature>
<evidence type="ECO:0000313" key="2">
    <source>
        <dbReference type="EMBL" id="GKT30440.1"/>
    </source>
</evidence>
<dbReference type="SUPFAM" id="SSF56672">
    <property type="entry name" value="DNA/RNA polymerases"/>
    <property type="match status" value="1"/>
</dbReference>